<feature type="domain" description="Aminoacyl-transfer RNA synthetases class-II family profile" evidence="6">
    <location>
        <begin position="37"/>
        <end position="278"/>
    </location>
</feature>
<comment type="subcellular location">
    <subcellularLocation>
        <location evidence="1">Cytoplasm</location>
    </subcellularLocation>
</comment>
<keyword evidence="2" id="KW-0436">Ligase</keyword>
<dbReference type="InterPro" id="IPR045864">
    <property type="entry name" value="aa-tRNA-synth_II/BPL/LPL"/>
</dbReference>
<evidence type="ECO:0000256" key="3">
    <source>
        <dbReference type="ARBA" id="ARBA00022741"/>
    </source>
</evidence>
<sequence>MTGSEQKSDFGQLIRELRYKGFIDERYPVQGCLVWMPYGYRYKEQVYQCIEDRFQESGYEPYQFPRLIQQEPLEKVRQSIYDFTEGVFWLSDKDGNRYGQYLIPTGETAIYPMFDKWINQESDLPLRVYQRGSIFRPRKSPNILLNNRDKMDVSEAHGSFSTRQEMENEFERLHQMMNTIHDSLAIPTLPLLRPQQGNKPVFKDMISYETYLPSKEKSAFVGMLYKQSQIYTEALDVTYRTTSGEIKHPYQITFGFTDRVVLMMLDLHRDDAGFRLLPQFAPIQISIVPVYDGDRNDELEEYTKDINNIINRRRTERRTSSKTPGAMLKEGYGRGIPIQITASPENMDSNTVRIIGTSRTSRESAV</sequence>
<keyword evidence="5 7" id="KW-0030">Aminoacyl-tRNA synthetase</keyword>
<dbReference type="Pfam" id="PF00587">
    <property type="entry name" value="tRNA-synt_2b"/>
    <property type="match status" value="1"/>
</dbReference>
<name>A0A238YMF3_HALVU</name>
<dbReference type="AlphaFoldDB" id="A0A238YMF3"/>
<gene>
    <name evidence="7" type="ORF">SAMN06264855_1611</name>
</gene>
<dbReference type="Proteomes" id="UP000198397">
    <property type="component" value="Unassembled WGS sequence"/>
</dbReference>
<evidence type="ECO:0000313" key="8">
    <source>
        <dbReference type="Proteomes" id="UP000198397"/>
    </source>
</evidence>
<evidence type="ECO:0000256" key="4">
    <source>
        <dbReference type="ARBA" id="ARBA00022840"/>
    </source>
</evidence>
<dbReference type="PANTHER" id="PTHR43382:SF2">
    <property type="entry name" value="BIFUNCTIONAL GLUTAMATE_PROLINE--TRNA LIGASE"/>
    <property type="match status" value="1"/>
</dbReference>
<evidence type="ECO:0000313" key="7">
    <source>
        <dbReference type="EMBL" id="SNR71968.1"/>
    </source>
</evidence>
<dbReference type="OrthoDB" id="7375at2157"/>
<dbReference type="SUPFAM" id="SSF55681">
    <property type="entry name" value="Class II aaRS and biotin synthetases"/>
    <property type="match status" value="1"/>
</dbReference>
<dbReference type="EMBL" id="FZNQ01000061">
    <property type="protein sequence ID" value="SNR71968.1"/>
    <property type="molecule type" value="Genomic_DNA"/>
</dbReference>
<dbReference type="InterPro" id="IPR036621">
    <property type="entry name" value="Anticodon-bd_dom_sf"/>
</dbReference>
<reference evidence="7 8" key="1">
    <citation type="submission" date="2017-06" db="EMBL/GenBank/DDBJ databases">
        <authorList>
            <person name="Kim H.J."/>
            <person name="Triplett B.A."/>
        </authorList>
    </citation>
    <scope>NUCLEOTIDE SEQUENCE [LARGE SCALE GENOMIC DNA]</scope>
    <source>
        <strain evidence="7 8">DSM 8800</strain>
    </source>
</reference>
<dbReference type="Gene3D" id="3.30.930.10">
    <property type="entry name" value="Bira Bifunctional Protein, Domain 2"/>
    <property type="match status" value="1"/>
</dbReference>
<dbReference type="InterPro" id="IPR004499">
    <property type="entry name" value="Pro-tRNA-ligase_IIa_arc-type"/>
</dbReference>
<dbReference type="GO" id="GO:0006433">
    <property type="term" value="P:prolyl-tRNA aminoacylation"/>
    <property type="evidence" value="ECO:0007669"/>
    <property type="project" value="InterPro"/>
</dbReference>
<proteinExistence type="predicted"/>
<evidence type="ECO:0000256" key="1">
    <source>
        <dbReference type="ARBA" id="ARBA00004496"/>
    </source>
</evidence>
<keyword evidence="3" id="KW-0547">Nucleotide-binding</keyword>
<keyword evidence="8" id="KW-1185">Reference proteome</keyword>
<dbReference type="PANTHER" id="PTHR43382">
    <property type="entry name" value="PROLYL-TRNA SYNTHETASE"/>
    <property type="match status" value="1"/>
</dbReference>
<dbReference type="Gene3D" id="3.40.50.800">
    <property type="entry name" value="Anticodon-binding domain"/>
    <property type="match status" value="1"/>
</dbReference>
<dbReference type="RefSeq" id="WP_089386128.1">
    <property type="nucleotide sequence ID" value="NZ_FZNQ01000061.1"/>
</dbReference>
<evidence type="ECO:0000256" key="2">
    <source>
        <dbReference type="ARBA" id="ARBA00022598"/>
    </source>
</evidence>
<organism evidence="7 8">
    <name type="scientific">Halorubrum vacuolatum</name>
    <name type="common">Natronobacterium vacuolatum</name>
    <dbReference type="NCBI Taxonomy" id="63740"/>
    <lineage>
        <taxon>Archaea</taxon>
        <taxon>Methanobacteriati</taxon>
        <taxon>Methanobacteriota</taxon>
        <taxon>Stenosarchaea group</taxon>
        <taxon>Halobacteria</taxon>
        <taxon>Halobacteriales</taxon>
        <taxon>Haloferacaceae</taxon>
        <taxon>Halorubrum</taxon>
    </lineage>
</organism>
<protein>
    <submittedName>
        <fullName evidence="7">Prolyl-tRNA synthetase</fullName>
    </submittedName>
</protein>
<evidence type="ECO:0000256" key="5">
    <source>
        <dbReference type="ARBA" id="ARBA00023146"/>
    </source>
</evidence>
<accession>A0A238YMF3</accession>
<dbReference type="SUPFAM" id="SSF52954">
    <property type="entry name" value="Class II aaRS ABD-related"/>
    <property type="match status" value="1"/>
</dbReference>
<dbReference type="GO" id="GO:0005737">
    <property type="term" value="C:cytoplasm"/>
    <property type="evidence" value="ECO:0007669"/>
    <property type="project" value="UniProtKB-SubCell"/>
</dbReference>
<evidence type="ECO:0000259" key="6">
    <source>
        <dbReference type="PROSITE" id="PS50862"/>
    </source>
</evidence>
<dbReference type="GO" id="GO:0017101">
    <property type="term" value="C:aminoacyl-tRNA synthetase multienzyme complex"/>
    <property type="evidence" value="ECO:0007669"/>
    <property type="project" value="TreeGrafter"/>
</dbReference>
<dbReference type="PROSITE" id="PS50862">
    <property type="entry name" value="AA_TRNA_LIGASE_II"/>
    <property type="match status" value="1"/>
</dbReference>
<dbReference type="InterPro" id="IPR006195">
    <property type="entry name" value="aa-tRNA-synth_II"/>
</dbReference>
<dbReference type="InterPro" id="IPR002314">
    <property type="entry name" value="aa-tRNA-synt_IIb"/>
</dbReference>
<dbReference type="GO" id="GO:0004827">
    <property type="term" value="F:proline-tRNA ligase activity"/>
    <property type="evidence" value="ECO:0007669"/>
    <property type="project" value="InterPro"/>
</dbReference>
<keyword evidence="4" id="KW-0067">ATP-binding</keyword>
<dbReference type="GO" id="GO:0005524">
    <property type="term" value="F:ATP binding"/>
    <property type="evidence" value="ECO:0007669"/>
    <property type="project" value="UniProtKB-KW"/>
</dbReference>